<dbReference type="InterPro" id="IPR056442">
    <property type="entry name" value="GINT1_N"/>
</dbReference>
<dbReference type="Pfam" id="PF24793">
    <property type="entry name" value="GINT1_N"/>
    <property type="match status" value="1"/>
</dbReference>
<dbReference type="InterPro" id="IPR023296">
    <property type="entry name" value="Glyco_hydro_beta-prop_sf"/>
</dbReference>
<accession>A0ABT1VZU1</accession>
<evidence type="ECO:0000259" key="2">
    <source>
        <dbReference type="Pfam" id="PF24793"/>
    </source>
</evidence>
<dbReference type="Proteomes" id="UP001524547">
    <property type="component" value="Unassembled WGS sequence"/>
</dbReference>
<sequence length="307" mass="34799">MALRKDIWRPFLVRMPMRELLRRGTLEGLRPHWLPNSGPFRFLADPFGFQHGDELCVLVEAFDYRDRHGRIELLRFGPDLALRERRTVLREPWHLSYPLVVEEGGERFMLPEAFRSGTLTLYRMEGAPDRWRPAARLTLDAVPIDATPVCHEGLWWLFYAPAGTRDDKVERLHVAWAEHLAGPWHPHPGNPVRRDRGSSRPGGTALSTPDGVLLPTQDCTATYGGAVRPLLVHTLTPDRFEAEAGPPVVAPAAYAPFTEGLHTMSALGDWTLLDAKRRAHPLPGLWIDARRRLRRPPRADAATPDRE</sequence>
<keyword evidence="4" id="KW-1185">Reference proteome</keyword>
<gene>
    <name evidence="3" type="ORF">NFI88_13515</name>
</gene>
<dbReference type="GO" id="GO:0016740">
    <property type="term" value="F:transferase activity"/>
    <property type="evidence" value="ECO:0007669"/>
    <property type="project" value="UniProtKB-KW"/>
</dbReference>
<keyword evidence="3" id="KW-0808">Transferase</keyword>
<dbReference type="RefSeq" id="WP_422920610.1">
    <property type="nucleotide sequence ID" value="NZ_JAMZEJ010000008.1"/>
</dbReference>
<name>A0ABT1VZU1_9PROT</name>
<organism evidence="3 4">
    <name type="scientific">Rhizosaccharibacter radicis</name>
    <dbReference type="NCBI Taxonomy" id="2782605"/>
    <lineage>
        <taxon>Bacteria</taxon>
        <taxon>Pseudomonadati</taxon>
        <taxon>Pseudomonadota</taxon>
        <taxon>Alphaproteobacteria</taxon>
        <taxon>Acetobacterales</taxon>
        <taxon>Acetobacteraceae</taxon>
        <taxon>Rhizosaccharibacter</taxon>
    </lineage>
</organism>
<feature type="region of interest" description="Disordered" evidence="1">
    <location>
        <begin position="185"/>
        <end position="213"/>
    </location>
</feature>
<dbReference type="EMBL" id="JAMZEJ010000008">
    <property type="protein sequence ID" value="MCQ8241855.1"/>
    <property type="molecule type" value="Genomic_DNA"/>
</dbReference>
<evidence type="ECO:0000256" key="1">
    <source>
        <dbReference type="SAM" id="MobiDB-lite"/>
    </source>
</evidence>
<dbReference type="Gene3D" id="2.115.10.20">
    <property type="entry name" value="Glycosyl hydrolase domain, family 43"/>
    <property type="match status" value="1"/>
</dbReference>
<evidence type="ECO:0000313" key="4">
    <source>
        <dbReference type="Proteomes" id="UP001524547"/>
    </source>
</evidence>
<evidence type="ECO:0000313" key="3">
    <source>
        <dbReference type="EMBL" id="MCQ8241855.1"/>
    </source>
</evidence>
<feature type="domain" description="Glucosamine inositolphosphorylceramide transferase 1 N-terminal" evidence="2">
    <location>
        <begin position="39"/>
        <end position="241"/>
    </location>
</feature>
<dbReference type="SUPFAM" id="SSF75005">
    <property type="entry name" value="Arabinanase/levansucrase/invertase"/>
    <property type="match status" value="1"/>
</dbReference>
<reference evidence="3 4" key="1">
    <citation type="submission" date="2022-06" db="EMBL/GenBank/DDBJ databases">
        <title>Rhizosaccharibacter gen. nov. sp. nov. KSS12, endophytic bacteria isolated from sugarcane.</title>
        <authorList>
            <person name="Pitiwittayakul N."/>
        </authorList>
    </citation>
    <scope>NUCLEOTIDE SEQUENCE [LARGE SCALE GENOMIC DNA]</scope>
    <source>
        <strain evidence="3 4">KSS12</strain>
    </source>
</reference>
<proteinExistence type="predicted"/>
<protein>
    <submittedName>
        <fullName evidence="3">Formyl transferase</fullName>
    </submittedName>
</protein>
<comment type="caution">
    <text evidence="3">The sequence shown here is derived from an EMBL/GenBank/DDBJ whole genome shotgun (WGS) entry which is preliminary data.</text>
</comment>